<organism evidence="5">
    <name type="scientific">Thelazia callipaeda</name>
    <name type="common">Oriental eyeworm</name>
    <name type="synonym">Parasitic nematode</name>
    <dbReference type="NCBI Taxonomy" id="103827"/>
    <lineage>
        <taxon>Eukaryota</taxon>
        <taxon>Metazoa</taxon>
        <taxon>Ecdysozoa</taxon>
        <taxon>Nematoda</taxon>
        <taxon>Chromadorea</taxon>
        <taxon>Rhabditida</taxon>
        <taxon>Spirurina</taxon>
        <taxon>Spiruromorpha</taxon>
        <taxon>Thelazioidea</taxon>
        <taxon>Thelaziidae</taxon>
        <taxon>Thelazia</taxon>
    </lineage>
</organism>
<dbReference type="AlphaFoldDB" id="A0A0N5CW44"/>
<feature type="region of interest" description="Disordered" evidence="1">
    <location>
        <begin position="1"/>
        <end position="49"/>
    </location>
</feature>
<evidence type="ECO:0000256" key="1">
    <source>
        <dbReference type="SAM" id="MobiDB-lite"/>
    </source>
</evidence>
<reference evidence="3 4" key="2">
    <citation type="submission" date="2018-11" db="EMBL/GenBank/DDBJ databases">
        <authorList>
            <consortium name="Pathogen Informatics"/>
        </authorList>
    </citation>
    <scope>NUCLEOTIDE SEQUENCE [LARGE SCALE GENOMIC DNA]</scope>
</reference>
<dbReference type="Proteomes" id="UP000276776">
    <property type="component" value="Unassembled WGS sequence"/>
</dbReference>
<sequence length="184" mass="19143">MMKVNSISSSSSSTSSRSSISSSHCSSSSSSSSSYSDSGGNSGSSSSNSNADAVVVVVATKRYGPRETGNEESLGIYRHWRAGRAAAAAIIKRIINIRMGIDGSSIGGIGSSNCLLLLTTATFYLMVLFAHRSIAKGKSLRCYADTVIKLLVCGQKNVIGCEGKPYGITEETLSCSTANDCLTL</sequence>
<keyword evidence="2" id="KW-0812">Transmembrane</keyword>
<gene>
    <name evidence="3" type="ORF">TCLT_LOCUS4545</name>
</gene>
<protein>
    <submittedName>
        <fullName evidence="5">Wsv206</fullName>
    </submittedName>
</protein>
<evidence type="ECO:0000313" key="4">
    <source>
        <dbReference type="Proteomes" id="UP000276776"/>
    </source>
</evidence>
<evidence type="ECO:0000256" key="2">
    <source>
        <dbReference type="SAM" id="Phobius"/>
    </source>
</evidence>
<dbReference type="EMBL" id="UYYF01004292">
    <property type="protein sequence ID" value="VDN01668.1"/>
    <property type="molecule type" value="Genomic_DNA"/>
</dbReference>
<accession>A0A0N5CW44</accession>
<evidence type="ECO:0000313" key="5">
    <source>
        <dbReference type="WBParaSite" id="TCLT_0000455601-mRNA-1"/>
    </source>
</evidence>
<feature type="transmembrane region" description="Helical" evidence="2">
    <location>
        <begin position="109"/>
        <end position="131"/>
    </location>
</feature>
<keyword evidence="4" id="KW-1185">Reference proteome</keyword>
<evidence type="ECO:0000313" key="3">
    <source>
        <dbReference type="EMBL" id="VDN01668.1"/>
    </source>
</evidence>
<name>A0A0N5CW44_THECL</name>
<keyword evidence="2" id="KW-1133">Transmembrane helix</keyword>
<reference evidence="5" key="1">
    <citation type="submission" date="2017-02" db="UniProtKB">
        <authorList>
            <consortium name="WormBaseParasite"/>
        </authorList>
    </citation>
    <scope>IDENTIFICATION</scope>
</reference>
<proteinExistence type="predicted"/>
<dbReference type="WBParaSite" id="TCLT_0000455601-mRNA-1">
    <property type="protein sequence ID" value="TCLT_0000455601-mRNA-1"/>
    <property type="gene ID" value="TCLT_0000455601"/>
</dbReference>
<keyword evidence="2" id="KW-0472">Membrane</keyword>